<accession>A0A7S2SGW5</accession>
<feature type="signal peptide" evidence="1">
    <location>
        <begin position="1"/>
        <end position="19"/>
    </location>
</feature>
<evidence type="ECO:0000256" key="1">
    <source>
        <dbReference type="SAM" id="SignalP"/>
    </source>
</evidence>
<protein>
    <recommendedName>
        <fullName evidence="3">Ubiquitin-like domain-containing protein</fullName>
    </recommendedName>
</protein>
<organism evidence="2">
    <name type="scientific">Eucampia antarctica</name>
    <dbReference type="NCBI Taxonomy" id="49252"/>
    <lineage>
        <taxon>Eukaryota</taxon>
        <taxon>Sar</taxon>
        <taxon>Stramenopiles</taxon>
        <taxon>Ochrophyta</taxon>
        <taxon>Bacillariophyta</taxon>
        <taxon>Mediophyceae</taxon>
        <taxon>Biddulphiophycidae</taxon>
        <taxon>Hemiaulales</taxon>
        <taxon>Hemiaulaceae</taxon>
        <taxon>Eucampia</taxon>
    </lineage>
</organism>
<evidence type="ECO:0008006" key="3">
    <source>
        <dbReference type="Google" id="ProtNLM"/>
    </source>
</evidence>
<dbReference type="AlphaFoldDB" id="A0A7S2SGW5"/>
<feature type="chain" id="PRO_5030890193" description="Ubiquitin-like domain-containing protein" evidence="1">
    <location>
        <begin position="20"/>
        <end position="138"/>
    </location>
</feature>
<sequence length="138" mass="15520">MANLIIVAALTVIRGVGKADLGERDFKTFTISDVKKALVEKFDDLEVERIQLWWKGYLLDDNVQSIVNACVGANGEKLEDSNVTLTLFLTVTADDNKNEDSEYPSTVAGRLRANSFDVEKLRVELRRQKQRIVNCAIM</sequence>
<gene>
    <name evidence="2" type="ORF">EANT1437_LOCUS14956</name>
</gene>
<proteinExistence type="predicted"/>
<keyword evidence="1" id="KW-0732">Signal</keyword>
<reference evidence="2" key="1">
    <citation type="submission" date="2021-01" db="EMBL/GenBank/DDBJ databases">
        <authorList>
            <person name="Corre E."/>
            <person name="Pelletier E."/>
            <person name="Niang G."/>
            <person name="Scheremetjew M."/>
            <person name="Finn R."/>
            <person name="Kale V."/>
            <person name="Holt S."/>
            <person name="Cochrane G."/>
            <person name="Meng A."/>
            <person name="Brown T."/>
            <person name="Cohen L."/>
        </authorList>
    </citation>
    <scope>NUCLEOTIDE SEQUENCE</scope>
    <source>
        <strain evidence="2">CCMP1452</strain>
    </source>
</reference>
<name>A0A7S2SGW5_9STRA</name>
<dbReference type="EMBL" id="HBHI01029242">
    <property type="protein sequence ID" value="CAD9699734.1"/>
    <property type="molecule type" value="Transcribed_RNA"/>
</dbReference>
<evidence type="ECO:0000313" key="2">
    <source>
        <dbReference type="EMBL" id="CAD9699734.1"/>
    </source>
</evidence>